<keyword evidence="3 6" id="KW-0808">Transferase</keyword>
<protein>
    <recommendedName>
        <fullName evidence="6">RNA methyltransferase</fullName>
        <ecNumber evidence="6">2.1.1.-</ecNumber>
    </recommendedName>
</protein>
<comment type="similarity">
    <text evidence="1 6">Belongs to the methyltransferase superfamily.</text>
</comment>
<keyword evidence="4 5" id="KW-0949">S-adenosyl-L-methionine</keyword>
<dbReference type="GO" id="GO:0008173">
    <property type="term" value="F:RNA methyltransferase activity"/>
    <property type="evidence" value="ECO:0007669"/>
    <property type="project" value="UniProtKB-UniRule"/>
</dbReference>
<gene>
    <name evidence="9" type="ORF">ATC70_002627</name>
</gene>
<dbReference type="PANTHER" id="PTHR12315:SF0">
    <property type="entry name" value="7SK SNRNA METHYLPHOSPHATE CAPPING ENZYME"/>
    <property type="match status" value="1"/>
</dbReference>
<evidence type="ECO:0000256" key="4">
    <source>
        <dbReference type="ARBA" id="ARBA00022691"/>
    </source>
</evidence>
<dbReference type="InterPro" id="IPR010675">
    <property type="entry name" value="Bin3_C"/>
</dbReference>
<keyword evidence="10" id="KW-1185">Reference proteome</keyword>
<dbReference type="GO" id="GO:0032259">
    <property type="term" value="P:methylation"/>
    <property type="evidence" value="ECO:0007669"/>
    <property type="project" value="UniProtKB-KW"/>
</dbReference>
<dbReference type="GO" id="GO:0008171">
    <property type="term" value="F:O-methyltransferase activity"/>
    <property type="evidence" value="ECO:0007669"/>
    <property type="project" value="UniProtKB-UniRule"/>
</dbReference>
<evidence type="ECO:0000256" key="6">
    <source>
        <dbReference type="RuleBase" id="RU367087"/>
    </source>
</evidence>
<proteinExistence type="inferred from homology"/>
<dbReference type="EMBL" id="JASEJX010000015">
    <property type="protein sequence ID" value="KAK4515018.1"/>
    <property type="molecule type" value="Genomic_DNA"/>
</dbReference>
<evidence type="ECO:0000256" key="5">
    <source>
        <dbReference type="PROSITE-ProRule" id="PRU00848"/>
    </source>
</evidence>
<dbReference type="GO" id="GO:0017069">
    <property type="term" value="F:snRNA binding"/>
    <property type="evidence" value="ECO:0007669"/>
    <property type="project" value="TreeGrafter"/>
</dbReference>
<dbReference type="PROSITE" id="PS51515">
    <property type="entry name" value="BIN3_SAM"/>
    <property type="match status" value="1"/>
</dbReference>
<feature type="region of interest" description="Disordered" evidence="7">
    <location>
        <begin position="1"/>
        <end position="20"/>
    </location>
</feature>
<reference evidence="9 10" key="1">
    <citation type="submission" date="2022-11" db="EMBL/GenBank/DDBJ databases">
        <title>Mucor velutinosus strain NIH1002 WGS.</title>
        <authorList>
            <person name="Subramanian P."/>
            <person name="Mullikin J.C."/>
            <person name="Segre J.A."/>
            <person name="Zelazny A.M."/>
        </authorList>
    </citation>
    <scope>NUCLEOTIDE SEQUENCE [LARGE SCALE GENOMIC DNA]</scope>
    <source>
        <strain evidence="9 10">NIH1002</strain>
    </source>
</reference>
<evidence type="ECO:0000259" key="8">
    <source>
        <dbReference type="PROSITE" id="PS51515"/>
    </source>
</evidence>
<feature type="domain" description="Bin3-type SAM" evidence="8">
    <location>
        <begin position="86"/>
        <end position="321"/>
    </location>
</feature>
<dbReference type="CDD" id="cd02440">
    <property type="entry name" value="AdoMet_MTases"/>
    <property type="match status" value="1"/>
</dbReference>
<dbReference type="Proteomes" id="UP001304243">
    <property type="component" value="Unassembled WGS sequence"/>
</dbReference>
<dbReference type="Pfam" id="PF06325">
    <property type="entry name" value="PrmA"/>
    <property type="match status" value="1"/>
</dbReference>
<dbReference type="AlphaFoldDB" id="A0AAN7HZK9"/>
<dbReference type="Pfam" id="PF06859">
    <property type="entry name" value="Bin3"/>
    <property type="match status" value="1"/>
</dbReference>
<evidence type="ECO:0000313" key="10">
    <source>
        <dbReference type="Proteomes" id="UP001304243"/>
    </source>
</evidence>
<accession>A0AAN7HZK9</accession>
<dbReference type="InterPro" id="IPR029063">
    <property type="entry name" value="SAM-dependent_MTases_sf"/>
</dbReference>
<dbReference type="SUPFAM" id="SSF53335">
    <property type="entry name" value="S-adenosyl-L-methionine-dependent methyltransferases"/>
    <property type="match status" value="1"/>
</dbReference>
<evidence type="ECO:0000256" key="3">
    <source>
        <dbReference type="ARBA" id="ARBA00022679"/>
    </source>
</evidence>
<dbReference type="InterPro" id="IPR039772">
    <property type="entry name" value="Bin3-like"/>
</dbReference>
<dbReference type="InterPro" id="IPR024160">
    <property type="entry name" value="BIN3_SAM-bd_dom"/>
</dbReference>
<name>A0AAN7HZK9_9FUNG</name>
<dbReference type="GeneID" id="89946329"/>
<dbReference type="GO" id="GO:0040031">
    <property type="term" value="P:snRNA modification"/>
    <property type="evidence" value="ECO:0007669"/>
    <property type="project" value="TreeGrafter"/>
</dbReference>
<dbReference type="EC" id="2.1.1.-" evidence="6"/>
<evidence type="ECO:0000313" key="9">
    <source>
        <dbReference type="EMBL" id="KAK4515018.1"/>
    </source>
</evidence>
<evidence type="ECO:0000256" key="7">
    <source>
        <dbReference type="SAM" id="MobiDB-lite"/>
    </source>
</evidence>
<sequence>MKRTKTNDTNKPPNKRAFRRATTISIGESDTQETKHYLGAKSKGTIEFAEKQQNTLKNKKPFGKCEYGNYQGYYTSRRKQGKAKLDARLDLLNEELFENKHVLDIGCNSGNISIALAKRYNVASMHGVDIDDTLISKANINLCVAYSLGHPTKPSPIDLSLRFNYFPKSMSNMFGMMPMSLPPMKHKDSHRFPFNVSFETMDWVKTPITKYNQYDTILALSITKWIQLHNGDKGLRSFFKKVYDSLAPGGTLVLEPQDFDTFQRRAKKIDPSKDVEQELKFRPEDYADFLINKLGFKERRDLGVPKSEVKGFERPIILYIK</sequence>
<comment type="caution">
    <text evidence="9">The sequence shown here is derived from an EMBL/GenBank/DDBJ whole genome shotgun (WGS) entry which is preliminary data.</text>
</comment>
<dbReference type="Gene3D" id="3.40.50.150">
    <property type="entry name" value="Vaccinia Virus protein VP39"/>
    <property type="match status" value="1"/>
</dbReference>
<evidence type="ECO:0000256" key="1">
    <source>
        <dbReference type="ARBA" id="ARBA00008361"/>
    </source>
</evidence>
<dbReference type="PANTHER" id="PTHR12315">
    <property type="entry name" value="BICOID-INTERACTING PROTEIN RELATED"/>
    <property type="match status" value="1"/>
</dbReference>
<keyword evidence="2 6" id="KW-0489">Methyltransferase</keyword>
<evidence type="ECO:0000256" key="2">
    <source>
        <dbReference type="ARBA" id="ARBA00022603"/>
    </source>
</evidence>
<organism evidence="9 10">
    <name type="scientific">Mucor velutinosus</name>
    <dbReference type="NCBI Taxonomy" id="708070"/>
    <lineage>
        <taxon>Eukaryota</taxon>
        <taxon>Fungi</taxon>
        <taxon>Fungi incertae sedis</taxon>
        <taxon>Mucoromycota</taxon>
        <taxon>Mucoromycotina</taxon>
        <taxon>Mucoromycetes</taxon>
        <taxon>Mucorales</taxon>
        <taxon>Mucorineae</taxon>
        <taxon>Mucoraceae</taxon>
        <taxon>Mucor</taxon>
    </lineage>
</organism>
<dbReference type="RefSeq" id="XP_064681684.1">
    <property type="nucleotide sequence ID" value="XM_064821998.1"/>
</dbReference>